<protein>
    <recommendedName>
        <fullName evidence="1">non-specific serine/threonine protein kinase</fullName>
        <ecNumber evidence="1">2.7.11.1</ecNumber>
    </recommendedName>
</protein>
<comment type="catalytic activity">
    <reaction evidence="3">
        <text>L-seryl-[protein] + ATP = O-phospho-L-seryl-[protein] + ADP + H(+)</text>
        <dbReference type="Rhea" id="RHEA:17989"/>
        <dbReference type="Rhea" id="RHEA-COMP:9863"/>
        <dbReference type="Rhea" id="RHEA-COMP:11604"/>
        <dbReference type="ChEBI" id="CHEBI:15378"/>
        <dbReference type="ChEBI" id="CHEBI:29999"/>
        <dbReference type="ChEBI" id="CHEBI:30616"/>
        <dbReference type="ChEBI" id="CHEBI:83421"/>
        <dbReference type="ChEBI" id="CHEBI:456216"/>
        <dbReference type="EC" id="2.7.11.1"/>
    </reaction>
</comment>
<organism evidence="5 6">
    <name type="scientific">Lophiostoma macrostomum CBS 122681</name>
    <dbReference type="NCBI Taxonomy" id="1314788"/>
    <lineage>
        <taxon>Eukaryota</taxon>
        <taxon>Fungi</taxon>
        <taxon>Dikarya</taxon>
        <taxon>Ascomycota</taxon>
        <taxon>Pezizomycotina</taxon>
        <taxon>Dothideomycetes</taxon>
        <taxon>Pleosporomycetidae</taxon>
        <taxon>Pleosporales</taxon>
        <taxon>Lophiostomataceae</taxon>
        <taxon>Lophiostoma</taxon>
    </lineage>
</organism>
<evidence type="ECO:0000259" key="4">
    <source>
        <dbReference type="Pfam" id="PF07714"/>
    </source>
</evidence>
<dbReference type="GO" id="GO:0004674">
    <property type="term" value="F:protein serine/threonine kinase activity"/>
    <property type="evidence" value="ECO:0007669"/>
    <property type="project" value="UniProtKB-EC"/>
</dbReference>
<accession>A0A6A6TQI5</accession>
<gene>
    <name evidence="5" type="ORF">K491DRAFT_710269</name>
</gene>
<dbReference type="AlphaFoldDB" id="A0A6A6TQI5"/>
<dbReference type="InterPro" id="IPR011009">
    <property type="entry name" value="Kinase-like_dom_sf"/>
</dbReference>
<evidence type="ECO:0000256" key="2">
    <source>
        <dbReference type="ARBA" id="ARBA00047899"/>
    </source>
</evidence>
<reference evidence="5" key="1">
    <citation type="journal article" date="2020" name="Stud. Mycol.">
        <title>101 Dothideomycetes genomes: a test case for predicting lifestyles and emergence of pathogens.</title>
        <authorList>
            <person name="Haridas S."/>
            <person name="Albert R."/>
            <person name="Binder M."/>
            <person name="Bloem J."/>
            <person name="Labutti K."/>
            <person name="Salamov A."/>
            <person name="Andreopoulos B."/>
            <person name="Baker S."/>
            <person name="Barry K."/>
            <person name="Bills G."/>
            <person name="Bluhm B."/>
            <person name="Cannon C."/>
            <person name="Castanera R."/>
            <person name="Culley D."/>
            <person name="Daum C."/>
            <person name="Ezra D."/>
            <person name="Gonzalez J."/>
            <person name="Henrissat B."/>
            <person name="Kuo A."/>
            <person name="Liang C."/>
            <person name="Lipzen A."/>
            <person name="Lutzoni F."/>
            <person name="Magnuson J."/>
            <person name="Mondo S."/>
            <person name="Nolan M."/>
            <person name="Ohm R."/>
            <person name="Pangilinan J."/>
            <person name="Park H.-J."/>
            <person name="Ramirez L."/>
            <person name="Alfaro M."/>
            <person name="Sun H."/>
            <person name="Tritt A."/>
            <person name="Yoshinaga Y."/>
            <person name="Zwiers L.-H."/>
            <person name="Turgeon B."/>
            <person name="Goodwin S."/>
            <person name="Spatafora J."/>
            <person name="Crous P."/>
            <person name="Grigoriev I."/>
        </authorList>
    </citation>
    <scope>NUCLEOTIDE SEQUENCE</scope>
    <source>
        <strain evidence="5">CBS 122681</strain>
    </source>
</reference>
<comment type="catalytic activity">
    <reaction evidence="2">
        <text>L-threonyl-[protein] + ATP = O-phospho-L-threonyl-[protein] + ADP + H(+)</text>
        <dbReference type="Rhea" id="RHEA:46608"/>
        <dbReference type="Rhea" id="RHEA-COMP:11060"/>
        <dbReference type="Rhea" id="RHEA-COMP:11605"/>
        <dbReference type="ChEBI" id="CHEBI:15378"/>
        <dbReference type="ChEBI" id="CHEBI:30013"/>
        <dbReference type="ChEBI" id="CHEBI:30616"/>
        <dbReference type="ChEBI" id="CHEBI:61977"/>
        <dbReference type="ChEBI" id="CHEBI:456216"/>
        <dbReference type="EC" id="2.7.11.1"/>
    </reaction>
</comment>
<dbReference type="PROSITE" id="PS00109">
    <property type="entry name" value="PROTEIN_KINASE_TYR"/>
    <property type="match status" value="1"/>
</dbReference>
<dbReference type="SUPFAM" id="SSF56112">
    <property type="entry name" value="Protein kinase-like (PK-like)"/>
    <property type="match status" value="1"/>
</dbReference>
<keyword evidence="6" id="KW-1185">Reference proteome</keyword>
<dbReference type="Proteomes" id="UP000799324">
    <property type="component" value="Unassembled WGS sequence"/>
</dbReference>
<dbReference type="Pfam" id="PF07714">
    <property type="entry name" value="PK_Tyr_Ser-Thr"/>
    <property type="match status" value="1"/>
</dbReference>
<dbReference type="EC" id="2.7.11.1" evidence="1"/>
<feature type="domain" description="Serine-threonine/tyrosine-protein kinase catalytic" evidence="4">
    <location>
        <begin position="107"/>
        <end position="180"/>
    </location>
</feature>
<evidence type="ECO:0000256" key="1">
    <source>
        <dbReference type="ARBA" id="ARBA00012513"/>
    </source>
</evidence>
<evidence type="ECO:0000313" key="6">
    <source>
        <dbReference type="Proteomes" id="UP000799324"/>
    </source>
</evidence>
<proteinExistence type="predicted"/>
<dbReference type="InterPro" id="IPR001245">
    <property type="entry name" value="Ser-Thr/Tyr_kinase_cat_dom"/>
</dbReference>
<dbReference type="Gene3D" id="1.10.510.10">
    <property type="entry name" value="Transferase(Phosphotransferase) domain 1"/>
    <property type="match status" value="1"/>
</dbReference>
<sequence length="290" mass="32318">MSQDLKPFDESFFPIRPLGPNKSVFLCIPKDRIEVGKTSVEELRRNMVVVKQPSPSSSMETEWFLLSKLADEDEAAKRAGSHFPRLFQARKIRHARLPAEEIEWISMTAFLPSLTMKCFLDATPQPDIPVGYVAQVFLHLCDTLRVLHQKRCTHKDVTLRNVLITMTECGMPRTALVDFGAGNTRQVEKNFAVDIQGLCCVVYELSKYVAGATDTFERYEDFLSTLAILTVKSKGNDGRVQGLLDNFGDAAQNCAGACPSEDVDGLVKLIRGSKDFLVVSDEQLQAAIRA</sequence>
<evidence type="ECO:0000256" key="3">
    <source>
        <dbReference type="ARBA" id="ARBA00048679"/>
    </source>
</evidence>
<dbReference type="EMBL" id="MU004290">
    <property type="protein sequence ID" value="KAF2662329.1"/>
    <property type="molecule type" value="Genomic_DNA"/>
</dbReference>
<evidence type="ECO:0000313" key="5">
    <source>
        <dbReference type="EMBL" id="KAF2662329.1"/>
    </source>
</evidence>
<name>A0A6A6TQI5_9PLEO</name>
<dbReference type="InterPro" id="IPR008266">
    <property type="entry name" value="Tyr_kinase_AS"/>
</dbReference>